<feature type="transmembrane region" description="Helical" evidence="1">
    <location>
        <begin position="15"/>
        <end position="36"/>
    </location>
</feature>
<keyword evidence="1" id="KW-1133">Transmembrane helix</keyword>
<sequence length="97" mass="11003">MVQLAWAPQKHRLPLWLLLVGVVVGGFISTWVTLFSLANQIPWGYRPYPALILGTVLLSRMRFLWKDTTGNFWTSLVATQLMGFGLMDFMVAQTGLF</sequence>
<keyword evidence="1" id="KW-0812">Transmembrane</keyword>
<gene>
    <name evidence="2" type="ORF">DC3_50570</name>
</gene>
<protein>
    <submittedName>
        <fullName evidence="2">Uncharacterized protein</fullName>
    </submittedName>
</protein>
<feature type="transmembrane region" description="Helical" evidence="1">
    <location>
        <begin position="48"/>
        <end position="65"/>
    </location>
</feature>
<proteinExistence type="predicted"/>
<keyword evidence="3" id="KW-1185">Reference proteome</keyword>
<evidence type="ECO:0000256" key="1">
    <source>
        <dbReference type="SAM" id="Phobius"/>
    </source>
</evidence>
<evidence type="ECO:0000313" key="3">
    <source>
        <dbReference type="Proteomes" id="UP000321306"/>
    </source>
</evidence>
<evidence type="ECO:0000313" key="2">
    <source>
        <dbReference type="EMBL" id="GEM49422.1"/>
    </source>
</evidence>
<keyword evidence="1" id="KW-0472">Membrane</keyword>
<dbReference type="RefSeq" id="WP_146889955.1">
    <property type="nucleotide sequence ID" value="NZ_BJXB01000034.1"/>
</dbReference>
<name>A0A511N9A3_DEIC1</name>
<reference evidence="2 3" key="1">
    <citation type="submission" date="2019-07" db="EMBL/GenBank/DDBJ databases">
        <title>Whole genome shotgun sequence of Deinococcus cellulosilyticus NBRC 106333.</title>
        <authorList>
            <person name="Hosoyama A."/>
            <person name="Uohara A."/>
            <person name="Ohji S."/>
            <person name="Ichikawa N."/>
        </authorList>
    </citation>
    <scope>NUCLEOTIDE SEQUENCE [LARGE SCALE GENOMIC DNA]</scope>
    <source>
        <strain evidence="2 3">NBRC 106333</strain>
    </source>
</reference>
<comment type="caution">
    <text evidence="2">The sequence shown here is derived from an EMBL/GenBank/DDBJ whole genome shotgun (WGS) entry which is preliminary data.</text>
</comment>
<dbReference type="EMBL" id="BJXB01000034">
    <property type="protein sequence ID" value="GEM49422.1"/>
    <property type="molecule type" value="Genomic_DNA"/>
</dbReference>
<organism evidence="2 3">
    <name type="scientific">Deinococcus cellulosilyticus (strain DSM 18568 / NBRC 106333 / KACC 11606 / 5516J-15)</name>
    <dbReference type="NCBI Taxonomy" id="1223518"/>
    <lineage>
        <taxon>Bacteria</taxon>
        <taxon>Thermotogati</taxon>
        <taxon>Deinococcota</taxon>
        <taxon>Deinococci</taxon>
        <taxon>Deinococcales</taxon>
        <taxon>Deinococcaceae</taxon>
        <taxon>Deinococcus</taxon>
    </lineage>
</organism>
<dbReference type="Proteomes" id="UP000321306">
    <property type="component" value="Unassembled WGS sequence"/>
</dbReference>
<accession>A0A511N9A3</accession>
<feature type="transmembrane region" description="Helical" evidence="1">
    <location>
        <begin position="71"/>
        <end position="91"/>
    </location>
</feature>
<dbReference type="AlphaFoldDB" id="A0A511N9A3"/>